<sequence length="678" mass="79028">MLRSMIELFYLIWIFTRFLHKTNSNQLSNIDTDQIELTQLINNEKQIRLRCDAKSRNARDSLILLSCPLSRTGVCRQNCINPCLVNETSSVCSDAVTLAIPKCIYRSMANDHIQIEYVIHLDAINEKGQWWCIFRGKRSNFVELDSYYHFQQKTTIRSQYNQTNNLKTINRYDTIVDITTEIDISSNLIQLIIGLVGISIAFNIFFFARCFAVRNYLKNLHIGHSRNYCLDQLLCIDQPRKLSLNTTRINHIQHINSLETPKIVKKSSTTLEQTITTTTMLNEQQWCESINVMPMIHYNTSPFIYQKSSISMPQSPIMSHPTIHHYQSDYLQEPNIQQQQQQSTYYSKYPTLHNSIGNHNASSMEFIYDEVHNSVYTTLNNQSSDYEKNKEMMFQKRVNNTIRTVYDAGDWLVDRSGQIYVPYAQITPKPQRILLNNFEYSTLRKNDVIKNPSLLNTIAETCKQKNVNYFGQEIVTDNQQQQQQQEQQQQQQQLQQQYLPSPLVQTEMINSVNNNTIPDNSITISDSMSLPLTNQQLLLKNIPVEVNELDNVIEQNANLSNFIHSIDKFTNQSIKQNDLNTKKTFNYHLISTNKLNIDQNSDQSIINKNDLITSKVPIKFLSRKNPTHLKQHHHHHHQHQIHLSNNNDNHNQLKVDNDVLPEAYKIANLEDWSMIDQD</sequence>
<keyword evidence="4" id="KW-1185">Reference proteome</keyword>
<proteinExistence type="predicted"/>
<protein>
    <submittedName>
        <fullName evidence="3">Uncharacterized protein</fullName>
    </submittedName>
</protein>
<feature type="region of interest" description="Disordered" evidence="1">
    <location>
        <begin position="626"/>
        <end position="649"/>
    </location>
</feature>
<evidence type="ECO:0000256" key="1">
    <source>
        <dbReference type="SAM" id="MobiDB-lite"/>
    </source>
</evidence>
<reference evidence="3 4" key="1">
    <citation type="submission" date="2019-03" db="EMBL/GenBank/DDBJ databases">
        <title>An improved genome assembly of the fluke Schistosoma japonicum.</title>
        <authorList>
            <person name="Hu W."/>
            <person name="Luo F."/>
            <person name="Yin M."/>
            <person name="Mo X."/>
            <person name="Sun C."/>
            <person name="Wu Q."/>
            <person name="Zhu B."/>
            <person name="Xiang M."/>
            <person name="Wang J."/>
            <person name="Wang Y."/>
            <person name="Zhang T."/>
            <person name="Xu B."/>
            <person name="Zheng H."/>
            <person name="Feng Z."/>
        </authorList>
    </citation>
    <scope>NUCLEOTIDE SEQUENCE [LARGE SCALE GENOMIC DNA]</scope>
    <source>
        <strain evidence="3">HuSjv2</strain>
        <tissue evidence="3">Worms</tissue>
    </source>
</reference>
<dbReference type="AlphaFoldDB" id="A0A4Z2CPV5"/>
<evidence type="ECO:0000256" key="2">
    <source>
        <dbReference type="SAM" id="SignalP"/>
    </source>
</evidence>
<name>A0A4Z2CPV5_SCHJA</name>
<comment type="caution">
    <text evidence="3">The sequence shown here is derived from an EMBL/GenBank/DDBJ whole genome shotgun (WGS) entry which is preliminary data.</text>
</comment>
<gene>
    <name evidence="3" type="ORF">EWB00_008524</name>
</gene>
<dbReference type="EMBL" id="SKCS01000474">
    <property type="protein sequence ID" value="TNN06225.1"/>
    <property type="molecule type" value="Genomic_DNA"/>
</dbReference>
<feature type="compositionally biased region" description="Basic residues" evidence="1">
    <location>
        <begin position="626"/>
        <end position="640"/>
    </location>
</feature>
<feature type="chain" id="PRO_5021471225" evidence="2">
    <location>
        <begin position="25"/>
        <end position="678"/>
    </location>
</feature>
<evidence type="ECO:0000313" key="4">
    <source>
        <dbReference type="Proteomes" id="UP000311919"/>
    </source>
</evidence>
<dbReference type="OrthoDB" id="6260923at2759"/>
<feature type="signal peptide" evidence="2">
    <location>
        <begin position="1"/>
        <end position="24"/>
    </location>
</feature>
<accession>A0A4Z2CPV5</accession>
<evidence type="ECO:0000313" key="3">
    <source>
        <dbReference type="EMBL" id="TNN06225.1"/>
    </source>
</evidence>
<keyword evidence="2" id="KW-0732">Signal</keyword>
<dbReference type="Proteomes" id="UP000311919">
    <property type="component" value="Unassembled WGS sequence"/>
</dbReference>
<organism evidence="3 4">
    <name type="scientific">Schistosoma japonicum</name>
    <name type="common">Blood fluke</name>
    <dbReference type="NCBI Taxonomy" id="6182"/>
    <lineage>
        <taxon>Eukaryota</taxon>
        <taxon>Metazoa</taxon>
        <taxon>Spiralia</taxon>
        <taxon>Lophotrochozoa</taxon>
        <taxon>Platyhelminthes</taxon>
        <taxon>Trematoda</taxon>
        <taxon>Digenea</taxon>
        <taxon>Strigeidida</taxon>
        <taxon>Schistosomatoidea</taxon>
        <taxon>Schistosomatidae</taxon>
        <taxon>Schistosoma</taxon>
    </lineage>
</organism>